<proteinExistence type="predicted"/>
<evidence type="ECO:0000313" key="3">
    <source>
        <dbReference type="Proteomes" id="UP000279236"/>
    </source>
</evidence>
<dbReference type="GeneID" id="39588379"/>
<feature type="region of interest" description="Disordered" evidence="1">
    <location>
        <begin position="1"/>
        <end position="59"/>
    </location>
</feature>
<evidence type="ECO:0000256" key="1">
    <source>
        <dbReference type="SAM" id="MobiDB-lite"/>
    </source>
</evidence>
<accession>A0A427XDB1</accession>
<comment type="caution">
    <text evidence="2">The sequence shown here is derived from an EMBL/GenBank/DDBJ whole genome shotgun (WGS) entry which is preliminary data.</text>
</comment>
<name>A0A427XDB1_9TREE</name>
<feature type="compositionally biased region" description="Acidic residues" evidence="1">
    <location>
        <begin position="47"/>
        <end position="56"/>
    </location>
</feature>
<dbReference type="EMBL" id="RSCE01000019">
    <property type="protein sequence ID" value="RSH76901.1"/>
    <property type="molecule type" value="Genomic_DNA"/>
</dbReference>
<keyword evidence="3" id="KW-1185">Reference proteome</keyword>
<reference evidence="2 3" key="1">
    <citation type="submission" date="2018-11" db="EMBL/GenBank/DDBJ databases">
        <title>Genome sequence of Apiotrichum porosum DSM 27194.</title>
        <authorList>
            <person name="Aliyu H."/>
            <person name="Gorte O."/>
            <person name="Ochsenreither K."/>
        </authorList>
    </citation>
    <scope>NUCLEOTIDE SEQUENCE [LARGE SCALE GENOMIC DNA]</scope>
    <source>
        <strain evidence="2 3">DSM 27194</strain>
    </source>
</reference>
<dbReference type="AlphaFoldDB" id="A0A427XDB1"/>
<dbReference type="Proteomes" id="UP000279236">
    <property type="component" value="Unassembled WGS sequence"/>
</dbReference>
<protein>
    <submittedName>
        <fullName evidence="2">Uncharacterized protein</fullName>
    </submittedName>
</protein>
<organism evidence="2 3">
    <name type="scientific">Apiotrichum porosum</name>
    <dbReference type="NCBI Taxonomy" id="105984"/>
    <lineage>
        <taxon>Eukaryota</taxon>
        <taxon>Fungi</taxon>
        <taxon>Dikarya</taxon>
        <taxon>Basidiomycota</taxon>
        <taxon>Agaricomycotina</taxon>
        <taxon>Tremellomycetes</taxon>
        <taxon>Trichosporonales</taxon>
        <taxon>Trichosporonaceae</taxon>
        <taxon>Apiotrichum</taxon>
    </lineage>
</organism>
<gene>
    <name evidence="2" type="ORF">EHS24_003836</name>
</gene>
<evidence type="ECO:0000313" key="2">
    <source>
        <dbReference type="EMBL" id="RSH76901.1"/>
    </source>
</evidence>
<sequence length="685" mass="75159">MAPLHKRRLEEEEEVDGREPKKPSTLLSSAKQLEDAAADDFGHVNDDHEDTPEELQELGPASTAITIGNAFYREPGSAADTLAIAPFSQPVVQTLTADQMTALKDASEEYEHHNRVPDGGFYQVAPEQLALEATLSSLGESVHFVGIAQSLQIYEKASATILTLDGIFGLVHNCLVRKDRYLLFGSADDCSRQDYWDADGAIALQRATQGKALVLSVTMRVGDLDQDNVPTTETLFFDNSIIRIHPLVIAGATQLPQKLMYPTASQVLRMRDDAGRLFGSNVAEAVHDANTLYDGVRLPDQPNLHAVIERFRLDAKLPHDVERLVPLVSALTTADVSHDLLAGKMSRGVLYHEPIQLQNQPLSMLRLHRCSQTACEMLANTPLDQSSSLFFSGVCAGTVKHRDVQPATPCVFELLVARHSTREEEQSHRTSMTGASAGRVVPIPAPASAKDRGSFAPIAAILRSRYPMDLPTTFAYMQLGDTVSSFYSIALIAHPKGRPHPFGLNYTYLHHSTPISPAVRSVVLRMVVNPIRDKHMGISALPDLIVGPLPSNATPDKVFTFTSALNTVPPVPTAIERERSFREEHAAIIKKMSEGLVLVFDKTKEEEAIETLAECNCTLYGDKDAAREAIRIVREDNATQLQNMKRDNLQLLREVSAAARLPRGKPPASLIKFGGYDDEFDDDAA</sequence>
<dbReference type="RefSeq" id="XP_028472048.1">
    <property type="nucleotide sequence ID" value="XM_028619475.1"/>
</dbReference>